<dbReference type="CDD" id="cd02801">
    <property type="entry name" value="DUS_like_FMN"/>
    <property type="match status" value="1"/>
</dbReference>
<dbReference type="InterPro" id="IPR004653">
    <property type="entry name" value="DusA"/>
</dbReference>
<dbReference type="GO" id="GO:0050660">
    <property type="term" value="F:flavin adenine dinucleotide binding"/>
    <property type="evidence" value="ECO:0007669"/>
    <property type="project" value="InterPro"/>
</dbReference>
<accession>A0A8J5XFZ5</accession>
<keyword evidence="7" id="KW-0694">RNA-binding</keyword>
<dbReference type="PANTHER" id="PTHR42907:SF1">
    <property type="entry name" value="FMN-LINKED OXIDOREDUCTASES SUPERFAMILY PROTEIN"/>
    <property type="match status" value="1"/>
</dbReference>
<keyword evidence="8" id="KW-0560">Oxidoreductase</keyword>
<comment type="cofactor">
    <cofactor evidence="1">
        <name>FMN</name>
        <dbReference type="ChEBI" id="CHEBI:58210"/>
    </cofactor>
</comment>
<evidence type="ECO:0000313" key="11">
    <source>
        <dbReference type="EMBL" id="KAG8462225.1"/>
    </source>
</evidence>
<evidence type="ECO:0000256" key="5">
    <source>
        <dbReference type="ARBA" id="ARBA00022694"/>
    </source>
</evidence>
<keyword evidence="4" id="KW-0288">FMN</keyword>
<keyword evidence="2" id="KW-0820">tRNA-binding</keyword>
<evidence type="ECO:0000256" key="2">
    <source>
        <dbReference type="ARBA" id="ARBA00022555"/>
    </source>
</evidence>
<evidence type="ECO:0000256" key="6">
    <source>
        <dbReference type="ARBA" id="ARBA00022857"/>
    </source>
</evidence>
<sequence length="444" mass="46797">MMLVSRGRARAYAAVGLPRPARLARPRGAPLCTVAAPAPAPPVAVAPVDETLSVAPMMDYTCRHFRHLMRLLSSRAVLYTEMVVANAVQHNLGDLERWYGCTDGHEHGAPRDVLQLGGSDAAMLALASRAALAYPYSAINLNCGCPSERVAGSGAFGASLMRDPAHVAALCAAMADATGGALPISVKCRIGVDDDDSYEQLRAFVDAVSAGGGVRHFIVHARKAILNMKLSPADNRKIPPLRPELVHALVADYAGAGLRFTLNGGITSLTDARAQLDASPRLAGVMIGRDVINRPFYYAHADRVLYGCADARARAPPSRGDVLAAYAAYARQQLQLGARESGLLKPVHNLFHGEAGGRAFRRQLARTLDEHGARAAVLALEDVAAACVPDRVLSARADERAPDAPEREAERAAGVGVGVGTSSAGMDASHSLSHAERGVQSYVC</sequence>
<reference evidence="11" key="1">
    <citation type="submission" date="2021-05" db="EMBL/GenBank/DDBJ databases">
        <title>The genome of the haptophyte Pavlova lutheri (Diacronema luteri, Pavlovales) - a model for lipid biosynthesis in eukaryotic algae.</title>
        <authorList>
            <person name="Hulatt C.J."/>
            <person name="Posewitz M.C."/>
        </authorList>
    </citation>
    <scope>NUCLEOTIDE SEQUENCE</scope>
    <source>
        <strain evidence="11">NIVA-4/92</strain>
    </source>
</reference>
<evidence type="ECO:0000259" key="10">
    <source>
        <dbReference type="Pfam" id="PF01207"/>
    </source>
</evidence>
<feature type="region of interest" description="Disordered" evidence="9">
    <location>
        <begin position="397"/>
        <end position="432"/>
    </location>
</feature>
<keyword evidence="6" id="KW-0521">NADP</keyword>
<dbReference type="Proteomes" id="UP000751190">
    <property type="component" value="Unassembled WGS sequence"/>
</dbReference>
<proteinExistence type="predicted"/>
<protein>
    <recommendedName>
        <fullName evidence="10">DUS-like FMN-binding domain-containing protein</fullName>
    </recommendedName>
</protein>
<organism evidence="11 12">
    <name type="scientific">Diacronema lutheri</name>
    <name type="common">Unicellular marine alga</name>
    <name type="synonym">Monochrysis lutheri</name>
    <dbReference type="NCBI Taxonomy" id="2081491"/>
    <lineage>
        <taxon>Eukaryota</taxon>
        <taxon>Haptista</taxon>
        <taxon>Haptophyta</taxon>
        <taxon>Pavlovophyceae</taxon>
        <taxon>Pavlovales</taxon>
        <taxon>Pavlovaceae</taxon>
        <taxon>Diacronema</taxon>
    </lineage>
</organism>
<dbReference type="InterPro" id="IPR013785">
    <property type="entry name" value="Aldolase_TIM"/>
</dbReference>
<evidence type="ECO:0000256" key="9">
    <source>
        <dbReference type="SAM" id="MobiDB-lite"/>
    </source>
</evidence>
<dbReference type="Pfam" id="PF01207">
    <property type="entry name" value="Dus"/>
    <property type="match status" value="1"/>
</dbReference>
<feature type="compositionally biased region" description="Basic and acidic residues" evidence="9">
    <location>
        <begin position="397"/>
        <end position="411"/>
    </location>
</feature>
<dbReference type="OrthoDB" id="45486at2759"/>
<evidence type="ECO:0000313" key="12">
    <source>
        <dbReference type="Proteomes" id="UP000751190"/>
    </source>
</evidence>
<dbReference type="PROSITE" id="PS01136">
    <property type="entry name" value="UPF0034"/>
    <property type="match status" value="1"/>
</dbReference>
<keyword evidence="5" id="KW-0819">tRNA processing</keyword>
<gene>
    <name evidence="11" type="ORF">KFE25_012045</name>
</gene>
<dbReference type="PANTHER" id="PTHR42907">
    <property type="entry name" value="FMN-LINKED OXIDOREDUCTASES SUPERFAMILY PROTEIN"/>
    <property type="match status" value="1"/>
</dbReference>
<dbReference type="SUPFAM" id="SSF51395">
    <property type="entry name" value="FMN-linked oxidoreductases"/>
    <property type="match status" value="1"/>
</dbReference>
<dbReference type="Gene3D" id="3.20.20.70">
    <property type="entry name" value="Aldolase class I"/>
    <property type="match status" value="1"/>
</dbReference>
<evidence type="ECO:0000256" key="8">
    <source>
        <dbReference type="ARBA" id="ARBA00023002"/>
    </source>
</evidence>
<dbReference type="AlphaFoldDB" id="A0A8J5XFZ5"/>
<comment type="caution">
    <text evidence="11">The sequence shown here is derived from an EMBL/GenBank/DDBJ whole genome shotgun (WGS) entry which is preliminary data.</text>
</comment>
<dbReference type="InterPro" id="IPR018517">
    <property type="entry name" value="tRNA_hU_synthase_CS"/>
</dbReference>
<name>A0A8J5XFZ5_DIALT</name>
<dbReference type="OMA" id="NNMIGAC"/>
<dbReference type="NCBIfam" id="NF008774">
    <property type="entry name" value="PRK11815.1"/>
    <property type="match status" value="1"/>
</dbReference>
<evidence type="ECO:0000256" key="3">
    <source>
        <dbReference type="ARBA" id="ARBA00022630"/>
    </source>
</evidence>
<dbReference type="InterPro" id="IPR035587">
    <property type="entry name" value="DUS-like_FMN-bd"/>
</dbReference>
<dbReference type="Gene3D" id="1.20.120.1460">
    <property type="match status" value="1"/>
</dbReference>
<dbReference type="EMBL" id="JAGTXO010000021">
    <property type="protein sequence ID" value="KAG8462225.1"/>
    <property type="molecule type" value="Genomic_DNA"/>
</dbReference>
<keyword evidence="12" id="KW-1185">Reference proteome</keyword>
<dbReference type="GO" id="GO:0000049">
    <property type="term" value="F:tRNA binding"/>
    <property type="evidence" value="ECO:0007669"/>
    <property type="project" value="UniProtKB-KW"/>
</dbReference>
<evidence type="ECO:0000256" key="7">
    <source>
        <dbReference type="ARBA" id="ARBA00022884"/>
    </source>
</evidence>
<evidence type="ECO:0000256" key="1">
    <source>
        <dbReference type="ARBA" id="ARBA00001917"/>
    </source>
</evidence>
<feature type="domain" description="DUS-like FMN-binding" evidence="10">
    <location>
        <begin position="54"/>
        <end position="376"/>
    </location>
</feature>
<evidence type="ECO:0000256" key="4">
    <source>
        <dbReference type="ARBA" id="ARBA00022643"/>
    </source>
</evidence>
<dbReference type="GO" id="GO:0017150">
    <property type="term" value="F:tRNA dihydrouridine synthase activity"/>
    <property type="evidence" value="ECO:0007669"/>
    <property type="project" value="InterPro"/>
</dbReference>
<keyword evidence="3" id="KW-0285">Flavoprotein</keyword>